<comment type="caution">
    <text evidence="1">The sequence shown here is derived from an EMBL/GenBank/DDBJ whole genome shotgun (WGS) entry which is preliminary data.</text>
</comment>
<dbReference type="RefSeq" id="XP_003101162.2">
    <property type="nucleotide sequence ID" value="XM_003101114.2"/>
</dbReference>
<protein>
    <submittedName>
        <fullName evidence="1">Uncharacterized protein</fullName>
    </submittedName>
</protein>
<dbReference type="GeneID" id="9798917"/>
<gene>
    <name evidence="1" type="ORF">GCK72_025033</name>
</gene>
<evidence type="ECO:0000313" key="1">
    <source>
        <dbReference type="EMBL" id="KAF1748566.1"/>
    </source>
</evidence>
<evidence type="ECO:0000313" key="2">
    <source>
        <dbReference type="Proteomes" id="UP000483820"/>
    </source>
</evidence>
<name>A0A6A5G0T7_CAERE</name>
<dbReference type="KEGG" id="crq:GCK72_025033"/>
<dbReference type="EMBL" id="WUAV01000006">
    <property type="protein sequence ID" value="KAF1748566.1"/>
    <property type="molecule type" value="Genomic_DNA"/>
</dbReference>
<accession>A0A6A5G0T7</accession>
<sequence>MKLFKIFSSSANNNRITAEDIRQYKKLHYHMKLKRMEADGMLNMTNGETIFRVTCETIDRATKSLEKVIRRGRGQYKPGSKTSMLVAEAEMMKKEYENMAIKMQIKLRPSKAEDVIEQWLSDTTSNGTEDNKAFVDTKTNSIEIPKCVADTAANCRKKSPPVEPKKINYNVEKWYNYTVNDRDEEQKMAEIKANNLKVEKWLKDTMGRSDTENITVVTKPNSVKAKKWHKYHVGGRGEEKKTVEVEKGIANTLPKPQEHRVYLEIIV</sequence>
<reference evidence="1 2" key="1">
    <citation type="submission" date="2019-12" db="EMBL/GenBank/DDBJ databases">
        <title>Chromosome-level assembly of the Caenorhabditis remanei genome.</title>
        <authorList>
            <person name="Teterina A.A."/>
            <person name="Willis J.H."/>
            <person name="Phillips P.C."/>
        </authorList>
    </citation>
    <scope>NUCLEOTIDE SEQUENCE [LARGE SCALE GENOMIC DNA]</scope>
    <source>
        <strain evidence="1 2">PX506</strain>
        <tissue evidence="1">Whole organism</tissue>
    </source>
</reference>
<organism evidence="1 2">
    <name type="scientific">Caenorhabditis remanei</name>
    <name type="common">Caenorhabditis vulgaris</name>
    <dbReference type="NCBI Taxonomy" id="31234"/>
    <lineage>
        <taxon>Eukaryota</taxon>
        <taxon>Metazoa</taxon>
        <taxon>Ecdysozoa</taxon>
        <taxon>Nematoda</taxon>
        <taxon>Chromadorea</taxon>
        <taxon>Rhabditida</taxon>
        <taxon>Rhabditina</taxon>
        <taxon>Rhabditomorpha</taxon>
        <taxon>Rhabditoidea</taxon>
        <taxon>Rhabditidae</taxon>
        <taxon>Peloderinae</taxon>
        <taxon>Caenorhabditis</taxon>
    </lineage>
</organism>
<dbReference type="Proteomes" id="UP000483820">
    <property type="component" value="Chromosome X"/>
</dbReference>
<proteinExistence type="predicted"/>
<dbReference type="CTD" id="9798917"/>
<dbReference type="AlphaFoldDB" id="A0A6A5G0T7"/>